<evidence type="ECO:0000313" key="2">
    <source>
        <dbReference type="EMBL" id="TNN45049.1"/>
    </source>
</evidence>
<sequence>MESLLQAKRRPRGKHSRLRKASRQLEEPLCPARPATLTERDVGPAHAGLRLQLLQTVRHDVLLVEKVLESHFEPLRHGCTSFRSAESDQTATAAAERRTNGGARGVKCGRQEGLENRMIRLGNLKAAQELPEYLRGLTPERLRSGNSEELRRALCSHTLPSFDDIANTSGIRSHDFKTLSCV</sequence>
<dbReference type="EMBL" id="SRLO01000870">
    <property type="protein sequence ID" value="TNN45049.1"/>
    <property type="molecule type" value="Genomic_DNA"/>
</dbReference>
<feature type="region of interest" description="Disordered" evidence="1">
    <location>
        <begin position="1"/>
        <end position="27"/>
    </location>
</feature>
<organism evidence="2 3">
    <name type="scientific">Liparis tanakae</name>
    <name type="common">Tanaka's snailfish</name>
    <dbReference type="NCBI Taxonomy" id="230148"/>
    <lineage>
        <taxon>Eukaryota</taxon>
        <taxon>Metazoa</taxon>
        <taxon>Chordata</taxon>
        <taxon>Craniata</taxon>
        <taxon>Vertebrata</taxon>
        <taxon>Euteleostomi</taxon>
        <taxon>Actinopterygii</taxon>
        <taxon>Neopterygii</taxon>
        <taxon>Teleostei</taxon>
        <taxon>Neoteleostei</taxon>
        <taxon>Acanthomorphata</taxon>
        <taxon>Eupercaria</taxon>
        <taxon>Perciformes</taxon>
        <taxon>Cottioidei</taxon>
        <taxon>Cottales</taxon>
        <taxon>Liparidae</taxon>
        <taxon>Liparis</taxon>
    </lineage>
</organism>
<accession>A0A4Z2FV48</accession>
<proteinExistence type="predicted"/>
<gene>
    <name evidence="2" type="ORF">EYF80_044755</name>
</gene>
<feature type="compositionally biased region" description="Basic residues" evidence="1">
    <location>
        <begin position="7"/>
        <end position="22"/>
    </location>
</feature>
<dbReference type="AlphaFoldDB" id="A0A4Z2FV48"/>
<evidence type="ECO:0000313" key="3">
    <source>
        <dbReference type="Proteomes" id="UP000314294"/>
    </source>
</evidence>
<evidence type="ECO:0000256" key="1">
    <source>
        <dbReference type="SAM" id="MobiDB-lite"/>
    </source>
</evidence>
<reference evidence="2 3" key="1">
    <citation type="submission" date="2019-03" db="EMBL/GenBank/DDBJ databases">
        <title>First draft genome of Liparis tanakae, snailfish: a comprehensive survey of snailfish specific genes.</title>
        <authorList>
            <person name="Kim W."/>
            <person name="Song I."/>
            <person name="Jeong J.-H."/>
            <person name="Kim D."/>
            <person name="Kim S."/>
            <person name="Ryu S."/>
            <person name="Song J.Y."/>
            <person name="Lee S.K."/>
        </authorList>
    </citation>
    <scope>NUCLEOTIDE SEQUENCE [LARGE SCALE GENOMIC DNA]</scope>
    <source>
        <tissue evidence="2">Muscle</tissue>
    </source>
</reference>
<name>A0A4Z2FV48_9TELE</name>
<dbReference type="Proteomes" id="UP000314294">
    <property type="component" value="Unassembled WGS sequence"/>
</dbReference>
<keyword evidence="3" id="KW-1185">Reference proteome</keyword>
<protein>
    <submittedName>
        <fullName evidence="2">Uncharacterized protein</fullName>
    </submittedName>
</protein>
<comment type="caution">
    <text evidence="2">The sequence shown here is derived from an EMBL/GenBank/DDBJ whole genome shotgun (WGS) entry which is preliminary data.</text>
</comment>